<keyword evidence="8" id="KW-0862">Zinc</keyword>
<evidence type="ECO:0000256" key="2">
    <source>
        <dbReference type="ARBA" id="ARBA00022603"/>
    </source>
</evidence>
<proteinExistence type="inferred from homology"/>
<keyword evidence="6 8" id="KW-0694">RNA-binding</keyword>
<keyword evidence="1 8" id="KW-0820">tRNA-binding</keyword>
<evidence type="ECO:0000256" key="4">
    <source>
        <dbReference type="ARBA" id="ARBA00022691"/>
    </source>
</evidence>
<dbReference type="AlphaFoldDB" id="A0ABD5WYZ4"/>
<evidence type="ECO:0000256" key="1">
    <source>
        <dbReference type="ARBA" id="ARBA00022555"/>
    </source>
</evidence>
<dbReference type="Gene3D" id="3.40.50.150">
    <property type="entry name" value="Vaccinia Virus protein VP39"/>
    <property type="match status" value="1"/>
</dbReference>
<dbReference type="PANTHER" id="PTHR10631">
    <property type="entry name" value="N 2 ,N 2 -DIMETHYLGUANOSINE TRNA METHYLTRANSFERASE"/>
    <property type="match status" value="1"/>
</dbReference>
<dbReference type="InterPro" id="IPR042296">
    <property type="entry name" value="tRNA_met_Trm1_C"/>
</dbReference>
<dbReference type="Proteomes" id="UP001596388">
    <property type="component" value="Unassembled WGS sequence"/>
</dbReference>
<feature type="binding site" evidence="8">
    <location>
        <position position="258"/>
    </location>
    <ligand>
        <name>Zn(2+)</name>
        <dbReference type="ChEBI" id="CHEBI:29105"/>
    </ligand>
</feature>
<evidence type="ECO:0000256" key="3">
    <source>
        <dbReference type="ARBA" id="ARBA00022679"/>
    </source>
</evidence>
<dbReference type="SUPFAM" id="SSF53335">
    <property type="entry name" value="S-adenosyl-L-methionine-dependent methyltransferases"/>
    <property type="match status" value="1"/>
</dbReference>
<keyword evidence="4 8" id="KW-0949">S-adenosyl-L-methionine</keyword>
<keyword evidence="8" id="KW-0479">Metal-binding</keyword>
<evidence type="ECO:0000256" key="5">
    <source>
        <dbReference type="ARBA" id="ARBA00022694"/>
    </source>
</evidence>
<feature type="binding site" evidence="8">
    <location>
        <position position="235"/>
    </location>
    <ligand>
        <name>Zn(2+)</name>
        <dbReference type="ChEBI" id="CHEBI:29105"/>
    </ligand>
</feature>
<dbReference type="Pfam" id="PF02005">
    <property type="entry name" value="TRM"/>
    <property type="match status" value="1"/>
</dbReference>
<comment type="similarity">
    <text evidence="8 9">Belongs to the class I-like SAM-binding methyltransferase superfamily. Trm1 family.</text>
</comment>
<name>A0ABD5WYZ4_9EURY</name>
<keyword evidence="11" id="KW-1185">Reference proteome</keyword>
<comment type="catalytic activity">
    <reaction evidence="8">
        <text>guanosine(26) in tRNA + 2 S-adenosyl-L-methionine = N(2)-dimethylguanosine(26) in tRNA + 2 S-adenosyl-L-homocysteine + 2 H(+)</text>
        <dbReference type="Rhea" id="RHEA:43140"/>
        <dbReference type="Rhea" id="RHEA-COMP:10359"/>
        <dbReference type="Rhea" id="RHEA-COMP:10360"/>
        <dbReference type="ChEBI" id="CHEBI:15378"/>
        <dbReference type="ChEBI" id="CHEBI:57856"/>
        <dbReference type="ChEBI" id="CHEBI:59789"/>
        <dbReference type="ChEBI" id="CHEBI:74269"/>
        <dbReference type="ChEBI" id="CHEBI:74513"/>
        <dbReference type="EC" id="2.1.1.216"/>
    </reaction>
</comment>
<evidence type="ECO:0000256" key="8">
    <source>
        <dbReference type="HAMAP-Rule" id="MF_00290"/>
    </source>
</evidence>
<dbReference type="GO" id="GO:0046872">
    <property type="term" value="F:metal ion binding"/>
    <property type="evidence" value="ECO:0007669"/>
    <property type="project" value="UniProtKB-KW"/>
</dbReference>
<keyword evidence="5 8" id="KW-0819">tRNA processing</keyword>
<dbReference type="PROSITE" id="PS51626">
    <property type="entry name" value="SAM_MT_TRM1"/>
    <property type="match status" value="1"/>
</dbReference>
<dbReference type="NCBIfam" id="NF003327">
    <property type="entry name" value="PRK04338.1-1"/>
    <property type="match status" value="1"/>
</dbReference>
<feature type="binding site" evidence="8">
    <location>
        <position position="67"/>
    </location>
    <ligand>
        <name>S-adenosyl-L-methionine</name>
        <dbReference type="ChEBI" id="CHEBI:59789"/>
    </ligand>
</feature>
<feature type="binding site" evidence="8">
    <location>
        <position position="82"/>
    </location>
    <ligand>
        <name>S-adenosyl-L-methionine</name>
        <dbReference type="ChEBI" id="CHEBI:59789"/>
    </ligand>
</feature>
<dbReference type="NCBIfam" id="TIGR00308">
    <property type="entry name" value="TRM1"/>
    <property type="match status" value="1"/>
</dbReference>
<comment type="function">
    <text evidence="8">Dimethylates a single guanine residue at position 26 of a number of tRNAs using S-adenosyl-L-methionine as donor of the methyl groups.</text>
</comment>
<dbReference type="EC" id="2.1.1.216" evidence="7 8"/>
<dbReference type="GO" id="GO:0000049">
    <property type="term" value="F:tRNA binding"/>
    <property type="evidence" value="ECO:0007669"/>
    <property type="project" value="UniProtKB-UniRule"/>
</dbReference>
<organism evidence="10 11">
    <name type="scientific">Halobaculum marinum</name>
    <dbReference type="NCBI Taxonomy" id="3031996"/>
    <lineage>
        <taxon>Archaea</taxon>
        <taxon>Methanobacteriati</taxon>
        <taxon>Methanobacteriota</taxon>
        <taxon>Stenosarchaea group</taxon>
        <taxon>Halobacteria</taxon>
        <taxon>Halobacteriales</taxon>
        <taxon>Haloferacaceae</taxon>
        <taxon>Halobaculum</taxon>
    </lineage>
</organism>
<feature type="binding site" evidence="8">
    <location>
        <position position="106"/>
    </location>
    <ligand>
        <name>S-adenosyl-L-methionine</name>
        <dbReference type="ChEBI" id="CHEBI:59789"/>
    </ligand>
</feature>
<dbReference type="RefSeq" id="WP_276238060.1">
    <property type="nucleotide sequence ID" value="NZ_CP119989.1"/>
</dbReference>
<comment type="caution">
    <text evidence="10">The sequence shown here is derived from an EMBL/GenBank/DDBJ whole genome shotgun (WGS) entry which is preliminary data.</text>
</comment>
<dbReference type="GeneID" id="79268628"/>
<dbReference type="InterPro" id="IPR002905">
    <property type="entry name" value="Trm1"/>
</dbReference>
<evidence type="ECO:0000256" key="7">
    <source>
        <dbReference type="ARBA" id="ARBA00039099"/>
    </source>
</evidence>
<feature type="binding site" evidence="8">
    <location>
        <position position="107"/>
    </location>
    <ligand>
        <name>S-adenosyl-L-methionine</name>
        <dbReference type="ChEBI" id="CHEBI:59789"/>
    </ligand>
</feature>
<reference evidence="10 11" key="1">
    <citation type="journal article" date="2019" name="Int. J. Syst. Evol. Microbiol.">
        <title>The Global Catalogue of Microorganisms (GCM) 10K type strain sequencing project: providing services to taxonomists for standard genome sequencing and annotation.</title>
        <authorList>
            <consortium name="The Broad Institute Genomics Platform"/>
            <consortium name="The Broad Institute Genome Sequencing Center for Infectious Disease"/>
            <person name="Wu L."/>
            <person name="Ma J."/>
        </authorList>
    </citation>
    <scope>NUCLEOTIDE SEQUENCE [LARGE SCALE GENOMIC DNA]</scope>
    <source>
        <strain evidence="10 11">DT55</strain>
    </source>
</reference>
<accession>A0ABD5WYZ4</accession>
<sequence length="371" mass="40491">MEVTEGGVTVEVEDARDGASEGRADEVFYNPKMELNRDVTVAVLRAYAEREPRAETYLDAMAASGVRATRAAAEGYDVTAADVDEDAVALAERNLADYGGEAVQRDANALLHEGFYDVVDVDPYGSPMPFVDAAVAGTRNLLCVTATDTAPLCGAHFESGVRRYDTVPRNTEYHPEMGLRVLIGALVRRAACRDKAAVPICSHVSRHYARTYLELEANATEANAALEQLGFVHHCQDCLERAHEFGRLPDVPDECPDCGSRRVVTAGPIWLGPVADADFTRRVADEVTDDMGEAKRARSMLETVADELDTPTHYDQHRLYKQWSRPAIGMDEFVAALREAGFDAARAHYSGTAFKTDATVAEMRDVTADLG</sequence>
<feature type="binding site" evidence="8">
    <location>
        <position position="238"/>
    </location>
    <ligand>
        <name>Zn(2+)</name>
        <dbReference type="ChEBI" id="CHEBI:29105"/>
    </ligand>
</feature>
<dbReference type="GO" id="GO:0160104">
    <property type="term" value="F:tRNA (guanine(26)-N2)-dimethyltransferase activity"/>
    <property type="evidence" value="ECO:0007669"/>
    <property type="project" value="UniProtKB-UniRule"/>
</dbReference>
<dbReference type="PANTHER" id="PTHR10631:SF3">
    <property type="entry name" value="TRNA (GUANINE(26)-N(2))-DIMETHYLTRANSFERASE"/>
    <property type="match status" value="1"/>
</dbReference>
<dbReference type="Gene3D" id="3.30.56.70">
    <property type="entry name" value="N2,N2-dimethylguanosine tRNA methyltransferase, C-terminal domain"/>
    <property type="match status" value="1"/>
</dbReference>
<dbReference type="InterPro" id="IPR029063">
    <property type="entry name" value="SAM-dependent_MTases_sf"/>
</dbReference>
<keyword evidence="2 8" id="KW-0489">Methyltransferase</keyword>
<protein>
    <recommendedName>
        <fullName evidence="7 8">tRNA (guanine(26)-N(2))-dimethyltransferase</fullName>
        <ecNumber evidence="7 8">2.1.1.216</ecNumber>
    </recommendedName>
    <alternativeName>
        <fullName evidence="8">tRNA 2,2-dimethylguanosine-26 methyltransferase</fullName>
    </alternativeName>
    <alternativeName>
        <fullName evidence="8">tRNA(guanine-26,N(2)-N(2)) methyltransferase</fullName>
    </alternativeName>
    <alternativeName>
        <fullName evidence="8">tRNA(m(2,2)G26)dimethyltransferase</fullName>
    </alternativeName>
</protein>
<evidence type="ECO:0000313" key="10">
    <source>
        <dbReference type="EMBL" id="MFC7097462.1"/>
    </source>
</evidence>
<evidence type="ECO:0000313" key="11">
    <source>
        <dbReference type="Proteomes" id="UP001596388"/>
    </source>
</evidence>
<dbReference type="InterPro" id="IPR022923">
    <property type="entry name" value="TRM1_arc_bac"/>
</dbReference>
<feature type="binding site" evidence="8">
    <location>
        <position position="37"/>
    </location>
    <ligand>
        <name>S-adenosyl-L-methionine</name>
        <dbReference type="ChEBI" id="CHEBI:59789"/>
    </ligand>
</feature>
<gene>
    <name evidence="8" type="primary">trm1</name>
    <name evidence="10" type="ORF">ACFQKD_09105</name>
</gene>
<dbReference type="HAMAP" id="MF_00290">
    <property type="entry name" value="tRNA_dimethyltr_TRM1"/>
    <property type="match status" value="1"/>
</dbReference>
<evidence type="ECO:0000256" key="9">
    <source>
        <dbReference type="PROSITE-ProRule" id="PRU00958"/>
    </source>
</evidence>
<dbReference type="EMBL" id="JBHTAG010000003">
    <property type="protein sequence ID" value="MFC7097462.1"/>
    <property type="molecule type" value="Genomic_DNA"/>
</dbReference>
<feature type="binding site" evidence="8">
    <location>
        <position position="255"/>
    </location>
    <ligand>
        <name>Zn(2+)</name>
        <dbReference type="ChEBI" id="CHEBI:29105"/>
    </ligand>
</feature>
<evidence type="ECO:0000256" key="6">
    <source>
        <dbReference type="ARBA" id="ARBA00022884"/>
    </source>
</evidence>
<dbReference type="GO" id="GO:0030488">
    <property type="term" value="P:tRNA methylation"/>
    <property type="evidence" value="ECO:0007669"/>
    <property type="project" value="UniProtKB-UniRule"/>
</dbReference>
<keyword evidence="3 8" id="KW-0808">Transferase</keyword>